<keyword evidence="3" id="KW-1185">Reference proteome</keyword>
<accession>A0A852V4I3</accession>
<dbReference type="AlphaFoldDB" id="A0A852V4I3"/>
<dbReference type="InterPro" id="IPR016181">
    <property type="entry name" value="Acyl_CoA_acyltransferase"/>
</dbReference>
<dbReference type="GO" id="GO:0016747">
    <property type="term" value="F:acyltransferase activity, transferring groups other than amino-acyl groups"/>
    <property type="evidence" value="ECO:0007669"/>
    <property type="project" value="InterPro"/>
</dbReference>
<reference evidence="2 3" key="1">
    <citation type="submission" date="2020-07" db="EMBL/GenBank/DDBJ databases">
        <title>Sequencing the genomes of 1000 actinobacteria strains.</title>
        <authorList>
            <person name="Klenk H.-P."/>
        </authorList>
    </citation>
    <scope>NUCLEOTIDE SEQUENCE [LARGE SCALE GENOMIC DNA]</scope>
    <source>
        <strain evidence="2 3">DSM 45763</strain>
    </source>
</reference>
<protein>
    <submittedName>
        <fullName evidence="2">RimJ/RimL family protein N-acetyltransferase</fullName>
    </submittedName>
</protein>
<sequence>MYPVTITSARVGLREFTPDDVDALTAIYGDPEVTEHMSFEPRSREQVEATITAVTGAAQAVPRTEYSLAAVRPDGDLIAFARLAVDTQHPGQSSGQIGFALRADQWGQGLGGDVVRLLLRLGFDELGLYRVWGARSPLNEASARVMGRLGMVEEGRIRGHLKVRGRWRDSVVHSILAPEWRRPGADDSRPSSGA</sequence>
<comment type="caution">
    <text evidence="2">The sequence shown here is derived from an EMBL/GenBank/DDBJ whole genome shotgun (WGS) entry which is preliminary data.</text>
</comment>
<dbReference type="Proteomes" id="UP000576393">
    <property type="component" value="Unassembled WGS sequence"/>
</dbReference>
<dbReference type="InterPro" id="IPR000182">
    <property type="entry name" value="GNAT_dom"/>
</dbReference>
<dbReference type="EMBL" id="JACCCO010000001">
    <property type="protein sequence ID" value="NYF40825.1"/>
    <property type="molecule type" value="Genomic_DNA"/>
</dbReference>
<evidence type="ECO:0000313" key="3">
    <source>
        <dbReference type="Proteomes" id="UP000576393"/>
    </source>
</evidence>
<organism evidence="2 3">
    <name type="scientific">Streptosporangium sandarakinum</name>
    <dbReference type="NCBI Taxonomy" id="1260955"/>
    <lineage>
        <taxon>Bacteria</taxon>
        <taxon>Bacillati</taxon>
        <taxon>Actinomycetota</taxon>
        <taxon>Actinomycetes</taxon>
        <taxon>Streptosporangiales</taxon>
        <taxon>Streptosporangiaceae</taxon>
        <taxon>Streptosporangium</taxon>
    </lineage>
</organism>
<dbReference type="PROSITE" id="PS51186">
    <property type="entry name" value="GNAT"/>
    <property type="match status" value="1"/>
</dbReference>
<name>A0A852V4I3_9ACTN</name>
<dbReference type="SUPFAM" id="SSF55729">
    <property type="entry name" value="Acyl-CoA N-acyltransferases (Nat)"/>
    <property type="match status" value="1"/>
</dbReference>
<feature type="domain" description="N-acetyltransferase" evidence="1">
    <location>
        <begin position="11"/>
        <end position="178"/>
    </location>
</feature>
<evidence type="ECO:0000259" key="1">
    <source>
        <dbReference type="PROSITE" id="PS51186"/>
    </source>
</evidence>
<dbReference type="Pfam" id="PF13302">
    <property type="entry name" value="Acetyltransf_3"/>
    <property type="match status" value="1"/>
</dbReference>
<proteinExistence type="predicted"/>
<gene>
    <name evidence="2" type="ORF">HDA43_002984</name>
</gene>
<dbReference type="Gene3D" id="3.40.630.30">
    <property type="match status" value="1"/>
</dbReference>
<keyword evidence="2" id="KW-0808">Transferase</keyword>
<dbReference type="InterPro" id="IPR051531">
    <property type="entry name" value="N-acetyltransferase"/>
</dbReference>
<dbReference type="RefSeq" id="WP_179821030.1">
    <property type="nucleotide sequence ID" value="NZ_JACCCO010000001.1"/>
</dbReference>
<dbReference type="PANTHER" id="PTHR43792">
    <property type="entry name" value="GNAT FAMILY, PUTATIVE (AFU_ORTHOLOGUE AFUA_3G00765)-RELATED-RELATED"/>
    <property type="match status" value="1"/>
</dbReference>
<evidence type="ECO:0000313" key="2">
    <source>
        <dbReference type="EMBL" id="NYF40825.1"/>
    </source>
</evidence>